<reference evidence="2" key="2">
    <citation type="submission" date="2020-02" db="EMBL/GenBank/DDBJ databases">
        <authorList>
            <person name="Matsumoto Y."/>
            <person name="Motooka D."/>
            <person name="Nakamura S."/>
        </authorList>
    </citation>
    <scope>NUCLEOTIDE SEQUENCE</scope>
    <source>
        <strain evidence="2">JCM 13671</strain>
    </source>
</reference>
<name>A0A7I7Y1R8_9MYCO</name>
<dbReference type="EMBL" id="AP022612">
    <property type="protein sequence ID" value="BBZ35123.1"/>
    <property type="molecule type" value="Genomic_DNA"/>
</dbReference>
<keyword evidence="1" id="KW-0812">Transmembrane</keyword>
<keyword evidence="1" id="KW-0472">Membrane</keyword>
<feature type="transmembrane region" description="Helical" evidence="1">
    <location>
        <begin position="174"/>
        <end position="195"/>
    </location>
</feature>
<proteinExistence type="predicted"/>
<keyword evidence="3" id="KW-1185">Reference proteome</keyword>
<feature type="transmembrane region" description="Helical" evidence="1">
    <location>
        <begin position="90"/>
        <end position="111"/>
    </location>
</feature>
<dbReference type="InterPro" id="IPR024962">
    <property type="entry name" value="YukD-like"/>
</dbReference>
<protein>
    <recommendedName>
        <fullName evidence="4">Type VII secretion integral membrane protein EccD</fullName>
    </recommendedName>
</protein>
<reference evidence="2" key="1">
    <citation type="journal article" date="2019" name="Emerg. Microbes Infect.">
        <title>Comprehensive subspecies identification of 175 nontuberculous mycobacteria species based on 7547 genomic profiles.</title>
        <authorList>
            <person name="Matsumoto Y."/>
            <person name="Kinjo T."/>
            <person name="Motooka D."/>
            <person name="Nabeya D."/>
            <person name="Jung N."/>
            <person name="Uechi K."/>
            <person name="Horii T."/>
            <person name="Iida T."/>
            <person name="Fujita J."/>
            <person name="Nakamura S."/>
        </authorList>
    </citation>
    <scope>NUCLEOTIDE SEQUENCE [LARGE SCALE GENOMIC DNA]</scope>
    <source>
        <strain evidence="2">JCM 13671</strain>
    </source>
</reference>
<dbReference type="Pfam" id="PF08817">
    <property type="entry name" value="YukD"/>
    <property type="match status" value="1"/>
</dbReference>
<evidence type="ECO:0000313" key="3">
    <source>
        <dbReference type="Proteomes" id="UP000466931"/>
    </source>
</evidence>
<dbReference type="Gene3D" id="3.10.20.90">
    <property type="entry name" value="Phosphatidylinositol 3-kinase Catalytic Subunit, Chain A, domain 1"/>
    <property type="match status" value="1"/>
</dbReference>
<accession>A0A7I7Y1R8</accession>
<evidence type="ECO:0008006" key="4">
    <source>
        <dbReference type="Google" id="ProtNLM"/>
    </source>
</evidence>
<dbReference type="AlphaFoldDB" id="A0A7I7Y1R8"/>
<feature type="transmembrane region" description="Helical" evidence="1">
    <location>
        <begin position="144"/>
        <end position="167"/>
    </location>
</feature>
<sequence>MFDVALPGDVPLSEMMPALCELGAVPAAQATHVSTPSGPLDSSRTLAELAVADGTLLLLGTTTPAPRRRPATDAAETVAQWATSPQAPHLVAPAVLAAVLVFGAVAAAAALPHAAGAPRLLLVAAAVMAVALLGARWRPDSAQVAMPAAIAAGVLTVALLPATILGAHLTTATVAAGAAAAMVMATAGRIAPLVARAPDDAAALLRAHRHVVSGAAGATAVSALSTVLCATGWSHVVFGVLVASVLLARTYRCAAAPAGGLPRALTACENALLVAVPPAAVWACGGYGAVSGAL</sequence>
<evidence type="ECO:0000313" key="2">
    <source>
        <dbReference type="EMBL" id="BBZ35123.1"/>
    </source>
</evidence>
<feature type="transmembrane region" description="Helical" evidence="1">
    <location>
        <begin position="120"/>
        <end position="138"/>
    </location>
</feature>
<evidence type="ECO:0000256" key="1">
    <source>
        <dbReference type="SAM" id="Phobius"/>
    </source>
</evidence>
<gene>
    <name evidence="2" type="ORF">MCNF_37280</name>
</gene>
<keyword evidence="1" id="KW-1133">Transmembrane helix</keyword>
<organism evidence="2 3">
    <name type="scientific">Mycolicibacterium confluentis</name>
    <dbReference type="NCBI Taxonomy" id="28047"/>
    <lineage>
        <taxon>Bacteria</taxon>
        <taxon>Bacillati</taxon>
        <taxon>Actinomycetota</taxon>
        <taxon>Actinomycetes</taxon>
        <taxon>Mycobacteriales</taxon>
        <taxon>Mycobacteriaceae</taxon>
        <taxon>Mycolicibacterium</taxon>
    </lineage>
</organism>
<dbReference type="Proteomes" id="UP000466931">
    <property type="component" value="Chromosome"/>
</dbReference>
<feature type="transmembrane region" description="Helical" evidence="1">
    <location>
        <begin position="215"/>
        <end position="248"/>
    </location>
</feature>